<dbReference type="EMBL" id="CP117812">
    <property type="protein sequence ID" value="WDE98486.1"/>
    <property type="molecule type" value="Genomic_DNA"/>
</dbReference>
<feature type="domain" description="Sulfatase N-terminal" evidence="7">
    <location>
        <begin position="27"/>
        <end position="372"/>
    </location>
</feature>
<protein>
    <submittedName>
        <fullName evidence="8">Arylsulfatase</fullName>
    </submittedName>
</protein>
<keyword evidence="9" id="KW-1185">Reference proteome</keyword>
<dbReference type="SUPFAM" id="SSF53649">
    <property type="entry name" value="Alkaline phosphatase-like"/>
    <property type="match status" value="1"/>
</dbReference>
<dbReference type="Proteomes" id="UP001214250">
    <property type="component" value="Chromosome 2"/>
</dbReference>
<evidence type="ECO:0000256" key="2">
    <source>
        <dbReference type="ARBA" id="ARBA00022723"/>
    </source>
</evidence>
<evidence type="ECO:0000256" key="4">
    <source>
        <dbReference type="ARBA" id="ARBA00022837"/>
    </source>
</evidence>
<organism evidence="8 9">
    <name type="scientific">Lentisphaera profundi</name>
    <dbReference type="NCBI Taxonomy" id="1658616"/>
    <lineage>
        <taxon>Bacteria</taxon>
        <taxon>Pseudomonadati</taxon>
        <taxon>Lentisphaerota</taxon>
        <taxon>Lentisphaeria</taxon>
        <taxon>Lentisphaerales</taxon>
        <taxon>Lentisphaeraceae</taxon>
        <taxon>Lentisphaera</taxon>
    </lineage>
</organism>
<keyword evidence="6" id="KW-0732">Signal</keyword>
<evidence type="ECO:0000256" key="6">
    <source>
        <dbReference type="SAM" id="SignalP"/>
    </source>
</evidence>
<dbReference type="Pfam" id="PF00884">
    <property type="entry name" value="Sulfatase"/>
    <property type="match status" value="1"/>
</dbReference>
<proteinExistence type="inferred from homology"/>
<evidence type="ECO:0000313" key="9">
    <source>
        <dbReference type="Proteomes" id="UP001214250"/>
    </source>
</evidence>
<evidence type="ECO:0000256" key="5">
    <source>
        <dbReference type="SAM" id="MobiDB-lite"/>
    </source>
</evidence>
<name>A0ABY7W0D3_9BACT</name>
<accession>A0ABY7W0D3</accession>
<keyword evidence="2" id="KW-0479">Metal-binding</keyword>
<feature type="region of interest" description="Disordered" evidence="5">
    <location>
        <begin position="480"/>
        <end position="501"/>
    </location>
</feature>
<comment type="similarity">
    <text evidence="1">Belongs to the sulfatase family.</text>
</comment>
<evidence type="ECO:0000259" key="7">
    <source>
        <dbReference type="Pfam" id="PF00884"/>
    </source>
</evidence>
<evidence type="ECO:0000256" key="1">
    <source>
        <dbReference type="ARBA" id="ARBA00008779"/>
    </source>
</evidence>
<dbReference type="CDD" id="cd16143">
    <property type="entry name" value="ARS_like"/>
    <property type="match status" value="1"/>
</dbReference>
<sequence length="501" mass="54975">MKNKFSKFTLTSLLTLSSSVLFAESKPNVIVILADDMGKDSVSAFNPNLGFKTPRIDSLVGQGMSFSDAHSGSAVCTPTRYGLLTGRYSWRSRLKSYIVPIWDGALIEKGRMTIGSMLQKEGYHTSCIGKWHLGMDWTFKASAMIPLGNRKALKKLAVQGIDWTQPIKNGPNDRGFDYHFGDDTINWPPFAFIENDRIIGTPDPKTFKTNDENWAENKVLPTITAKAVDYITTQAKSDKPFFLYFPMTSPHSPIAPAEGFLGKSGISPYVDFVIETDHRIGQIIDAVDQAGIAENTIIILTADNGTSITFPSKDGSLKKGVNFNNSYRGAKSDIWEGGHNVPFIVRWPKEIKAGSSNQTPICLTDIMATIADINAIEVPVNAAEDSVSILPALQGKTLDRGAIINHSISGKFAIRKGKWKLAFCSGSGGWSLKDNEATKQGLPDVQLYNLEQDPKETTNLINQNPELVKELTKQLHSMISKGRTTPGADQSNVGETWLPEL</sequence>
<dbReference type="InterPro" id="IPR024607">
    <property type="entry name" value="Sulfatase_CS"/>
</dbReference>
<keyword evidence="4" id="KW-0106">Calcium</keyword>
<dbReference type="PROSITE" id="PS00523">
    <property type="entry name" value="SULFATASE_1"/>
    <property type="match status" value="1"/>
</dbReference>
<feature type="chain" id="PRO_5046526643" evidence="6">
    <location>
        <begin position="24"/>
        <end position="501"/>
    </location>
</feature>
<keyword evidence="3" id="KW-0378">Hydrolase</keyword>
<evidence type="ECO:0000256" key="3">
    <source>
        <dbReference type="ARBA" id="ARBA00022801"/>
    </source>
</evidence>
<reference evidence="8 9" key="1">
    <citation type="submission" date="2023-02" db="EMBL/GenBank/DDBJ databases">
        <title>Genome sequence of Lentisphaera profundi SAORIC-696.</title>
        <authorList>
            <person name="Kim e."/>
            <person name="Cho J.-C."/>
            <person name="Choi A."/>
            <person name="Kang I."/>
        </authorList>
    </citation>
    <scope>NUCLEOTIDE SEQUENCE [LARGE SCALE GENOMIC DNA]</scope>
    <source>
        <strain evidence="8 9">SAORIC-696</strain>
    </source>
</reference>
<dbReference type="PANTHER" id="PTHR42693">
    <property type="entry name" value="ARYLSULFATASE FAMILY MEMBER"/>
    <property type="match status" value="1"/>
</dbReference>
<dbReference type="PANTHER" id="PTHR42693:SF53">
    <property type="entry name" value="ENDO-4-O-SULFATASE"/>
    <property type="match status" value="1"/>
</dbReference>
<evidence type="ECO:0000313" key="8">
    <source>
        <dbReference type="EMBL" id="WDE98486.1"/>
    </source>
</evidence>
<dbReference type="PROSITE" id="PS00149">
    <property type="entry name" value="SULFATASE_2"/>
    <property type="match status" value="1"/>
</dbReference>
<dbReference type="RefSeq" id="WP_274153357.1">
    <property type="nucleotide sequence ID" value="NZ_CP117812.1"/>
</dbReference>
<dbReference type="InterPro" id="IPR000917">
    <property type="entry name" value="Sulfatase_N"/>
</dbReference>
<dbReference type="Gene3D" id="3.30.1120.10">
    <property type="match status" value="1"/>
</dbReference>
<dbReference type="InterPro" id="IPR050738">
    <property type="entry name" value="Sulfatase"/>
</dbReference>
<dbReference type="Gene3D" id="3.40.720.10">
    <property type="entry name" value="Alkaline Phosphatase, subunit A"/>
    <property type="match status" value="1"/>
</dbReference>
<gene>
    <name evidence="8" type="ORF">PQO03_11600</name>
</gene>
<feature type="signal peptide" evidence="6">
    <location>
        <begin position="1"/>
        <end position="23"/>
    </location>
</feature>
<dbReference type="InterPro" id="IPR017850">
    <property type="entry name" value="Alkaline_phosphatase_core_sf"/>
</dbReference>